<evidence type="ECO:0000313" key="1">
    <source>
        <dbReference type="EMBL" id="CAG8527198.1"/>
    </source>
</evidence>
<dbReference type="EMBL" id="CAJVPL010000758">
    <property type="protein sequence ID" value="CAG8527198.1"/>
    <property type="molecule type" value="Genomic_DNA"/>
</dbReference>
<evidence type="ECO:0000313" key="2">
    <source>
        <dbReference type="Proteomes" id="UP000789831"/>
    </source>
</evidence>
<reference evidence="1" key="1">
    <citation type="submission" date="2021-06" db="EMBL/GenBank/DDBJ databases">
        <authorList>
            <person name="Kallberg Y."/>
            <person name="Tangrot J."/>
            <person name="Rosling A."/>
        </authorList>
    </citation>
    <scope>NUCLEOTIDE SEQUENCE</scope>
    <source>
        <strain evidence="1">MT106</strain>
    </source>
</reference>
<organism evidence="1 2">
    <name type="scientific">Ambispora gerdemannii</name>
    <dbReference type="NCBI Taxonomy" id="144530"/>
    <lineage>
        <taxon>Eukaryota</taxon>
        <taxon>Fungi</taxon>
        <taxon>Fungi incertae sedis</taxon>
        <taxon>Mucoromycota</taxon>
        <taxon>Glomeromycotina</taxon>
        <taxon>Glomeromycetes</taxon>
        <taxon>Archaeosporales</taxon>
        <taxon>Ambisporaceae</taxon>
        <taxon>Ambispora</taxon>
    </lineage>
</organism>
<name>A0A9N9AE44_9GLOM</name>
<comment type="caution">
    <text evidence="1">The sequence shown here is derived from an EMBL/GenBank/DDBJ whole genome shotgun (WGS) entry which is preliminary data.</text>
</comment>
<accession>A0A9N9AE44</accession>
<keyword evidence="2" id="KW-1185">Reference proteome</keyword>
<protein>
    <submittedName>
        <fullName evidence="1">12326_t:CDS:1</fullName>
    </submittedName>
</protein>
<dbReference type="Proteomes" id="UP000789831">
    <property type="component" value="Unassembled WGS sequence"/>
</dbReference>
<dbReference type="AlphaFoldDB" id="A0A9N9AE44"/>
<gene>
    <name evidence="1" type="ORF">AGERDE_LOCUS5533</name>
</gene>
<dbReference type="OrthoDB" id="2379186at2759"/>
<proteinExistence type="predicted"/>
<sequence length="160" mass="18090">MQIPLTPAHFSKINTGGLEGLSENKRSMQSTTEECTELYLRLLSQIIYPPSYGTNEDSYHAFWDVIIKNSLEMFGKNILNKEFTGRNCPDMVTLVKNVCPFHGEKSVDSTEDPSQELTKKFKGWTYGDSSYLFGYYATGKLVTFVTLSESVEDGSSKKRK</sequence>